<feature type="signal peptide" evidence="1">
    <location>
        <begin position="1"/>
        <end position="28"/>
    </location>
</feature>
<keyword evidence="1" id="KW-0732">Signal</keyword>
<evidence type="ECO:0000313" key="2">
    <source>
        <dbReference type="EMBL" id="MFF0003647.1"/>
    </source>
</evidence>
<evidence type="ECO:0000313" key="3">
    <source>
        <dbReference type="Proteomes" id="UP001601422"/>
    </source>
</evidence>
<keyword evidence="3" id="KW-1185">Reference proteome</keyword>
<sequence length="143" mass="15055">MRPRRPGVLITALAPAATVLGLATPADAAIHRCSISGDMTNCTVVTGIDPGSWLQMRTGPGYGYANVPHGTLVNGDEVGLSCWTSGDGAADNPNYRYWMPIDLRVRSGYVNDWYPNTGDPQRVAAAAPALLTGGSRPSQPSRS</sequence>
<gene>
    <name evidence="2" type="ORF">ACFYQT_09380</name>
</gene>
<reference evidence="2 3" key="1">
    <citation type="submission" date="2024-10" db="EMBL/GenBank/DDBJ databases">
        <title>The Natural Products Discovery Center: Release of the First 8490 Sequenced Strains for Exploring Actinobacteria Biosynthetic Diversity.</title>
        <authorList>
            <person name="Kalkreuter E."/>
            <person name="Kautsar S.A."/>
            <person name="Yang D."/>
            <person name="Bader C.D."/>
            <person name="Teijaro C.N."/>
            <person name="Fluegel L."/>
            <person name="Davis C.M."/>
            <person name="Simpson J.R."/>
            <person name="Lauterbach L."/>
            <person name="Steele A.D."/>
            <person name="Gui C."/>
            <person name="Meng S."/>
            <person name="Li G."/>
            <person name="Viehrig K."/>
            <person name="Ye F."/>
            <person name="Su P."/>
            <person name="Kiefer A.F."/>
            <person name="Nichols A."/>
            <person name="Cepeda A.J."/>
            <person name="Yan W."/>
            <person name="Fan B."/>
            <person name="Jiang Y."/>
            <person name="Adhikari A."/>
            <person name="Zheng C.-J."/>
            <person name="Schuster L."/>
            <person name="Cowan T.M."/>
            <person name="Smanski M.J."/>
            <person name="Chevrette M.G."/>
            <person name="De Carvalho L.P.S."/>
            <person name="Shen B."/>
        </authorList>
    </citation>
    <scope>NUCLEOTIDE SEQUENCE [LARGE SCALE GENOMIC DNA]</scope>
    <source>
        <strain evidence="2 3">NPDC005497</strain>
    </source>
</reference>
<name>A0ABW6MT96_9ACTN</name>
<proteinExistence type="predicted"/>
<evidence type="ECO:0008006" key="4">
    <source>
        <dbReference type="Google" id="ProtNLM"/>
    </source>
</evidence>
<protein>
    <recommendedName>
        <fullName evidence="4">SH3 domain-containing protein</fullName>
    </recommendedName>
</protein>
<evidence type="ECO:0000256" key="1">
    <source>
        <dbReference type="SAM" id="SignalP"/>
    </source>
</evidence>
<accession>A0ABW6MT96</accession>
<dbReference type="EMBL" id="JBIAJP010000001">
    <property type="protein sequence ID" value="MFF0003647.1"/>
    <property type="molecule type" value="Genomic_DNA"/>
</dbReference>
<organism evidence="2 3">
    <name type="scientific">Streptomyces tibetensis</name>
    <dbReference type="NCBI Taxonomy" id="2382123"/>
    <lineage>
        <taxon>Bacteria</taxon>
        <taxon>Bacillati</taxon>
        <taxon>Actinomycetota</taxon>
        <taxon>Actinomycetes</taxon>
        <taxon>Kitasatosporales</taxon>
        <taxon>Streptomycetaceae</taxon>
        <taxon>Streptomyces</taxon>
    </lineage>
</organism>
<comment type="caution">
    <text evidence="2">The sequence shown here is derived from an EMBL/GenBank/DDBJ whole genome shotgun (WGS) entry which is preliminary data.</text>
</comment>
<dbReference type="RefSeq" id="WP_389826686.1">
    <property type="nucleotide sequence ID" value="NZ_JBIAJP010000001.1"/>
</dbReference>
<dbReference type="Proteomes" id="UP001601422">
    <property type="component" value="Unassembled WGS sequence"/>
</dbReference>
<feature type="chain" id="PRO_5046991937" description="SH3 domain-containing protein" evidence="1">
    <location>
        <begin position="29"/>
        <end position="143"/>
    </location>
</feature>